<sequence>MQADIIRGKWLPPEDTTPAAPGTKALTLATYANTWLEQRDLKDRTREHYRKLLEAHIIGKPIGGLPLRSITADDVRAWYAKLDKDTPTLRAHCYGLLRTIMGAARRTLASSGGPGTVRLP</sequence>
<reference evidence="4 5" key="1">
    <citation type="submission" date="2015-10" db="EMBL/GenBank/DDBJ databases">
        <title>Mycobacterium gordonae draft genome assembly.</title>
        <authorList>
            <person name="Ustinova V."/>
            <person name="Smirnova T."/>
            <person name="Blagodatskikh K."/>
            <person name="Varlamov D."/>
            <person name="Larionova E."/>
            <person name="Chernousova L."/>
        </authorList>
    </citation>
    <scope>NUCLEOTIDE SEQUENCE [LARGE SCALE GENOMIC DNA]</scope>
    <source>
        <strain evidence="4 5">CTRI 14-8773</strain>
    </source>
</reference>
<dbReference type="Gene3D" id="1.10.150.130">
    <property type="match status" value="1"/>
</dbReference>
<keyword evidence="1 2" id="KW-0238">DNA-binding</keyword>
<evidence type="ECO:0000313" key="5">
    <source>
        <dbReference type="Proteomes" id="UP000051677"/>
    </source>
</evidence>
<dbReference type="InterPro" id="IPR011010">
    <property type="entry name" value="DNA_brk_join_enz"/>
</dbReference>
<evidence type="ECO:0000259" key="3">
    <source>
        <dbReference type="PROSITE" id="PS51900"/>
    </source>
</evidence>
<dbReference type="EMBL" id="LKTM01000391">
    <property type="protein sequence ID" value="KQH75038.1"/>
    <property type="molecule type" value="Genomic_DNA"/>
</dbReference>
<dbReference type="InterPro" id="IPR004107">
    <property type="entry name" value="Integrase_SAM-like_N"/>
</dbReference>
<dbReference type="Proteomes" id="UP000051677">
    <property type="component" value="Unassembled WGS sequence"/>
</dbReference>
<name>A0A0Q2QSL1_MYCGO</name>
<dbReference type="InterPro" id="IPR010998">
    <property type="entry name" value="Integrase_recombinase_N"/>
</dbReference>
<evidence type="ECO:0000256" key="2">
    <source>
        <dbReference type="PROSITE-ProRule" id="PRU01248"/>
    </source>
</evidence>
<dbReference type="PROSITE" id="PS51900">
    <property type="entry name" value="CB"/>
    <property type="match status" value="1"/>
</dbReference>
<evidence type="ECO:0000313" key="4">
    <source>
        <dbReference type="EMBL" id="KQH75038.1"/>
    </source>
</evidence>
<proteinExistence type="predicted"/>
<dbReference type="GO" id="GO:0003677">
    <property type="term" value="F:DNA binding"/>
    <property type="evidence" value="ECO:0007669"/>
    <property type="project" value="UniProtKB-UniRule"/>
</dbReference>
<dbReference type="SUPFAM" id="SSF56349">
    <property type="entry name" value="DNA breaking-rejoining enzymes"/>
    <property type="match status" value="1"/>
</dbReference>
<dbReference type="AlphaFoldDB" id="A0A0Q2QSL1"/>
<evidence type="ECO:0000256" key="1">
    <source>
        <dbReference type="ARBA" id="ARBA00023125"/>
    </source>
</evidence>
<protein>
    <recommendedName>
        <fullName evidence="3">Core-binding (CB) domain-containing protein</fullName>
    </recommendedName>
</protein>
<accession>A0A0Q2QSL1</accession>
<dbReference type="InterPro" id="IPR044068">
    <property type="entry name" value="CB"/>
</dbReference>
<comment type="caution">
    <text evidence="4">The sequence shown here is derived from an EMBL/GenBank/DDBJ whole genome shotgun (WGS) entry which is preliminary data.</text>
</comment>
<dbReference type="GO" id="GO:0015074">
    <property type="term" value="P:DNA integration"/>
    <property type="evidence" value="ECO:0007669"/>
    <property type="project" value="InterPro"/>
</dbReference>
<dbReference type="RefSeq" id="WP_055581980.1">
    <property type="nucleotide sequence ID" value="NZ_LKTM01000391.1"/>
</dbReference>
<feature type="domain" description="Core-binding (CB)" evidence="3">
    <location>
        <begin position="26"/>
        <end position="105"/>
    </location>
</feature>
<gene>
    <name evidence="4" type="ORF">AO501_19375</name>
</gene>
<organism evidence="4 5">
    <name type="scientific">Mycobacterium gordonae</name>
    <dbReference type="NCBI Taxonomy" id="1778"/>
    <lineage>
        <taxon>Bacteria</taxon>
        <taxon>Bacillati</taxon>
        <taxon>Actinomycetota</taxon>
        <taxon>Actinomycetes</taxon>
        <taxon>Mycobacteriales</taxon>
        <taxon>Mycobacteriaceae</taxon>
        <taxon>Mycobacterium</taxon>
    </lineage>
</organism>
<dbReference type="Pfam" id="PF14659">
    <property type="entry name" value="Phage_int_SAM_3"/>
    <property type="match status" value="1"/>
</dbReference>